<dbReference type="Pfam" id="PF10006">
    <property type="entry name" value="DUF2249"/>
    <property type="match status" value="1"/>
</dbReference>
<proteinExistence type="predicted"/>
<organism evidence="2 4">
    <name type="scientific">Ardenticatena maritima</name>
    <dbReference type="NCBI Taxonomy" id="872965"/>
    <lineage>
        <taxon>Bacteria</taxon>
        <taxon>Bacillati</taxon>
        <taxon>Chloroflexota</taxon>
        <taxon>Ardenticatenia</taxon>
        <taxon>Ardenticatenales</taxon>
        <taxon>Ardenticatenaceae</taxon>
        <taxon>Ardenticatena</taxon>
    </lineage>
</organism>
<feature type="domain" description="DUF2249" evidence="1">
    <location>
        <begin position="7"/>
        <end position="76"/>
    </location>
</feature>
<dbReference type="EMBL" id="LGKN01000007">
    <property type="protein sequence ID" value="KPL86967.1"/>
    <property type="molecule type" value="Genomic_DNA"/>
</dbReference>
<accession>A0A0M8K9L4</accession>
<dbReference type="PATRIC" id="fig|872965.6.peg.3057"/>
<dbReference type="Proteomes" id="UP000050502">
    <property type="component" value="Unassembled WGS sequence"/>
</dbReference>
<evidence type="ECO:0000313" key="5">
    <source>
        <dbReference type="Proteomes" id="UP000050502"/>
    </source>
</evidence>
<gene>
    <name evidence="2" type="ORF">ARMA_2094</name>
    <name evidence="3" type="ORF">SE16_12935</name>
</gene>
<dbReference type="STRING" id="872965.SE16_12935"/>
<evidence type="ECO:0000313" key="4">
    <source>
        <dbReference type="Proteomes" id="UP000037784"/>
    </source>
</evidence>
<dbReference type="EMBL" id="BBZA01000181">
    <property type="protein sequence ID" value="GAP63671.1"/>
    <property type="molecule type" value="Genomic_DNA"/>
</dbReference>
<name>A0A0M8K9L4_9CHLR</name>
<dbReference type="Proteomes" id="UP000037784">
    <property type="component" value="Unassembled WGS sequence"/>
</dbReference>
<reference evidence="4" key="3">
    <citation type="submission" date="2015-08" db="EMBL/GenBank/DDBJ databases">
        <title>Draft Genome Sequence of a Heterotrophic Facultative Anaerobic Bacterium Ardenticatena maritima Strain 110S.</title>
        <authorList>
            <person name="Kawaichi S."/>
            <person name="Yoshida T."/>
            <person name="Sako Y."/>
            <person name="Nakamura R."/>
        </authorList>
    </citation>
    <scope>NUCLEOTIDE SEQUENCE [LARGE SCALE GENOMIC DNA]</scope>
    <source>
        <strain evidence="4">110S</strain>
    </source>
</reference>
<evidence type="ECO:0000313" key="2">
    <source>
        <dbReference type="EMBL" id="GAP63671.1"/>
    </source>
</evidence>
<comment type="caution">
    <text evidence="2">The sequence shown here is derived from an EMBL/GenBank/DDBJ whole genome shotgun (WGS) entry which is preliminary data.</text>
</comment>
<reference evidence="3 5" key="2">
    <citation type="submission" date="2015-07" db="EMBL/GenBank/DDBJ databases">
        <title>Whole genome sequence of Ardenticatena maritima DSM 23922.</title>
        <authorList>
            <person name="Hemp J."/>
            <person name="Ward L.M."/>
            <person name="Pace L.A."/>
            <person name="Fischer W.W."/>
        </authorList>
    </citation>
    <scope>NUCLEOTIDE SEQUENCE [LARGE SCALE GENOMIC DNA]</scope>
    <source>
        <strain evidence="3 5">110S</strain>
    </source>
</reference>
<dbReference type="AlphaFoldDB" id="A0A0M8K9L4"/>
<evidence type="ECO:0000313" key="3">
    <source>
        <dbReference type="EMBL" id="KPL86967.1"/>
    </source>
</evidence>
<sequence>MSTAIKELDVRTIPPRERHPLIFQTFDALAPGEAFILVNDHDPKPLFYQFSFEREGQFTWTYLEEGPDVWRVQIGKV</sequence>
<protein>
    <submittedName>
        <fullName evidence="3">Hemerythrin</fullName>
    </submittedName>
</protein>
<dbReference type="InParanoid" id="A0A0M8K9L4"/>
<evidence type="ECO:0000259" key="1">
    <source>
        <dbReference type="Pfam" id="PF10006"/>
    </source>
</evidence>
<keyword evidence="4" id="KW-1185">Reference proteome</keyword>
<dbReference type="RefSeq" id="WP_054493477.1">
    <property type="nucleotide sequence ID" value="NZ_BBZA01000181.1"/>
</dbReference>
<dbReference type="OrthoDB" id="9798996at2"/>
<dbReference type="InterPro" id="IPR018720">
    <property type="entry name" value="DUF2249"/>
</dbReference>
<reference evidence="2 4" key="1">
    <citation type="journal article" date="2015" name="Genome Announc.">
        <title>Draft Genome Sequence of a Heterotrophic Facultative Anaerobic Thermophilic Bacterium, Ardenticatena maritima Strain 110ST.</title>
        <authorList>
            <person name="Kawaichi S."/>
            <person name="Yoshida T."/>
            <person name="Sako Y."/>
            <person name="Nakamura R."/>
        </authorList>
    </citation>
    <scope>NUCLEOTIDE SEQUENCE [LARGE SCALE GENOMIC DNA]</scope>
    <source>
        <strain evidence="2 4">110S</strain>
    </source>
</reference>